<comment type="caution">
    <text evidence="1">The sequence shown here is derived from an EMBL/GenBank/DDBJ whole genome shotgun (WGS) entry which is preliminary data.</text>
</comment>
<protein>
    <submittedName>
        <fullName evidence="1">Uncharacterized protein</fullName>
    </submittedName>
</protein>
<dbReference type="STRING" id="631454.N177_4210"/>
<sequence length="42" mass="4485">MAWQLRANRPGQGASAKLPHRASLLPSGLVSLGHLNCARYDA</sequence>
<proteinExistence type="predicted"/>
<gene>
    <name evidence="1" type="ORF">N177_4210</name>
</gene>
<organism evidence="1 2">
    <name type="scientific">Lutibaculum baratangense AMV1</name>
    <dbReference type="NCBI Taxonomy" id="631454"/>
    <lineage>
        <taxon>Bacteria</taxon>
        <taxon>Pseudomonadati</taxon>
        <taxon>Pseudomonadota</taxon>
        <taxon>Alphaproteobacteria</taxon>
        <taxon>Hyphomicrobiales</taxon>
        <taxon>Tepidamorphaceae</taxon>
        <taxon>Lutibaculum</taxon>
    </lineage>
</organism>
<dbReference type="Proteomes" id="UP000017819">
    <property type="component" value="Unassembled WGS sequence"/>
</dbReference>
<reference evidence="1 2" key="1">
    <citation type="journal article" date="2014" name="Genome Announc.">
        <title>Draft Genome Sequence of Lutibaculum baratangense Strain AMV1T, Isolated from a Mud Volcano in Andamans, India.</title>
        <authorList>
            <person name="Singh A."/>
            <person name="Sreenivas A."/>
            <person name="Sathyanarayana Reddy G."/>
            <person name="Pinnaka A.K."/>
            <person name="Shivaji S."/>
        </authorList>
    </citation>
    <scope>NUCLEOTIDE SEQUENCE [LARGE SCALE GENOMIC DNA]</scope>
    <source>
        <strain evidence="1 2">AMV1</strain>
    </source>
</reference>
<keyword evidence="2" id="KW-1185">Reference proteome</keyword>
<dbReference type="EMBL" id="AWXZ01000044">
    <property type="protein sequence ID" value="ESR22480.1"/>
    <property type="molecule type" value="Genomic_DNA"/>
</dbReference>
<dbReference type="AlphaFoldDB" id="V4RGT2"/>
<name>V4RGT2_9HYPH</name>
<evidence type="ECO:0000313" key="2">
    <source>
        <dbReference type="Proteomes" id="UP000017819"/>
    </source>
</evidence>
<evidence type="ECO:0000313" key="1">
    <source>
        <dbReference type="EMBL" id="ESR22480.1"/>
    </source>
</evidence>
<accession>V4RGT2</accession>